<comment type="similarity">
    <text evidence="2">Belongs to the GHMP kinase family. Homoserine kinase subfamily.</text>
</comment>
<comment type="catalytic activity">
    <reaction evidence="11">
        <text>L-homoserine + ATP = O-phospho-L-homoserine + ADP + H(+)</text>
        <dbReference type="Rhea" id="RHEA:13985"/>
        <dbReference type="ChEBI" id="CHEBI:15378"/>
        <dbReference type="ChEBI" id="CHEBI:30616"/>
        <dbReference type="ChEBI" id="CHEBI:57476"/>
        <dbReference type="ChEBI" id="CHEBI:57590"/>
        <dbReference type="ChEBI" id="CHEBI:456216"/>
        <dbReference type="EC" id="2.7.1.39"/>
    </reaction>
    <physiologicalReaction direction="left-to-right" evidence="11">
        <dbReference type="Rhea" id="RHEA:13986"/>
    </physiologicalReaction>
</comment>
<dbReference type="InterPro" id="IPR006204">
    <property type="entry name" value="GHMP_kinase_N_dom"/>
</dbReference>
<dbReference type="HAMAP" id="MF_00384">
    <property type="entry name" value="Homoser_kinase"/>
    <property type="match status" value="1"/>
</dbReference>
<reference evidence="14" key="1">
    <citation type="submission" date="2021-01" db="EMBL/GenBank/DDBJ databases">
        <authorList>
            <person name="Corre E."/>
            <person name="Pelletier E."/>
            <person name="Niang G."/>
            <person name="Scheremetjew M."/>
            <person name="Finn R."/>
            <person name="Kale V."/>
            <person name="Holt S."/>
            <person name="Cochrane G."/>
            <person name="Meng A."/>
            <person name="Brown T."/>
            <person name="Cohen L."/>
        </authorList>
    </citation>
    <scope>NUCLEOTIDE SEQUENCE</scope>
    <source>
        <strain evidence="14">RCC1130</strain>
    </source>
</reference>
<evidence type="ECO:0000256" key="3">
    <source>
        <dbReference type="ARBA" id="ARBA00012078"/>
    </source>
</evidence>
<proteinExistence type="inferred from homology"/>
<feature type="domain" description="GHMP kinase C-terminal" evidence="13">
    <location>
        <begin position="267"/>
        <end position="310"/>
    </location>
</feature>
<evidence type="ECO:0000313" key="14">
    <source>
        <dbReference type="EMBL" id="CAD8543400.1"/>
    </source>
</evidence>
<evidence type="ECO:0000256" key="2">
    <source>
        <dbReference type="ARBA" id="ARBA00007370"/>
    </source>
</evidence>
<dbReference type="PANTHER" id="PTHR20861">
    <property type="entry name" value="HOMOSERINE/4-DIPHOSPHOCYTIDYL-2-C-METHYL-D-ERYTHRITOL KINASE"/>
    <property type="match status" value="1"/>
</dbReference>
<keyword evidence="8" id="KW-0547">Nucleotide-binding</keyword>
<evidence type="ECO:0000256" key="5">
    <source>
        <dbReference type="ARBA" id="ARBA00022605"/>
    </source>
</evidence>
<evidence type="ECO:0000256" key="9">
    <source>
        <dbReference type="ARBA" id="ARBA00022777"/>
    </source>
</evidence>
<dbReference type="InterPro" id="IPR020568">
    <property type="entry name" value="Ribosomal_Su5_D2-typ_SF"/>
</dbReference>
<protein>
    <recommendedName>
        <fullName evidence="4">Homoserine kinase</fullName>
        <ecNumber evidence="3">2.7.1.39</ecNumber>
    </recommendedName>
</protein>
<dbReference type="InterPro" id="IPR006203">
    <property type="entry name" value="GHMP_knse_ATP-bd_CS"/>
</dbReference>
<dbReference type="PANTHER" id="PTHR20861:SF1">
    <property type="entry name" value="HOMOSERINE KINASE"/>
    <property type="match status" value="1"/>
</dbReference>
<evidence type="ECO:0000256" key="6">
    <source>
        <dbReference type="ARBA" id="ARBA00022679"/>
    </source>
</evidence>
<keyword evidence="7" id="KW-0791">Threonine biosynthesis</keyword>
<keyword evidence="9" id="KW-0418">Kinase</keyword>
<dbReference type="Gene3D" id="3.30.70.890">
    <property type="entry name" value="GHMP kinase, C-terminal domain"/>
    <property type="match status" value="1"/>
</dbReference>
<dbReference type="InterPro" id="IPR014721">
    <property type="entry name" value="Ribsml_uS5_D2-typ_fold_subgr"/>
</dbReference>
<dbReference type="EC" id="2.7.1.39" evidence="3"/>
<dbReference type="Pfam" id="PF08544">
    <property type="entry name" value="GHMP_kinases_C"/>
    <property type="match status" value="1"/>
</dbReference>
<comment type="pathway">
    <text evidence="1">Amino-acid biosynthesis; L-threonine biosynthesis; L-threonine from L-aspartate: step 4/5.</text>
</comment>
<sequence length="371" mass="39453">MRRGAGCFGPRRARAFSDLTATPKDPKLTTGFSSRISKVVESFQAPVEKVVLKVPASTANLGPGFDSMGFALDVWNRVSVQRSDKFRMTISGEGADRIELTEDNLIARMTKKTLESLGNEVPTLHFDCQNAVPPTRGMGSSSAALVAGLAAGLAFSGKDLTSPAIKKLLLQLAANEEGHADNVAPAIYGGFQIAICNDGHWITQRVSIPDGLQCVLFIPDDEMSTKEARACLPEKISYADAIYNISRAAMLVNCFATSQFDPLRMAMEDAMHQKYRTHMFPFEPIIKDALEAGAHGAFLSGAGPTVLAITGGVGIGDVGSDTMSQFLAEVVSEAMVRSAMQRGISGTAHIAIPSLTGLASTGIDVNGEILW</sequence>
<evidence type="ECO:0000256" key="4">
    <source>
        <dbReference type="ARBA" id="ARBA00017858"/>
    </source>
</evidence>
<evidence type="ECO:0000256" key="10">
    <source>
        <dbReference type="ARBA" id="ARBA00022840"/>
    </source>
</evidence>
<dbReference type="UniPathway" id="UPA00050">
    <property type="reaction ID" value="UER00064"/>
</dbReference>
<feature type="domain" description="GHMP kinase N-terminal" evidence="12">
    <location>
        <begin position="104"/>
        <end position="190"/>
    </location>
</feature>
<dbReference type="GO" id="GO:0005524">
    <property type="term" value="F:ATP binding"/>
    <property type="evidence" value="ECO:0007669"/>
    <property type="project" value="UniProtKB-KW"/>
</dbReference>
<evidence type="ECO:0000256" key="11">
    <source>
        <dbReference type="ARBA" id="ARBA00049913"/>
    </source>
</evidence>
<dbReference type="GO" id="GO:0009088">
    <property type="term" value="P:threonine biosynthetic process"/>
    <property type="evidence" value="ECO:0007669"/>
    <property type="project" value="UniProtKB-UniPathway"/>
</dbReference>
<dbReference type="InterPro" id="IPR013750">
    <property type="entry name" value="GHMP_kinase_C_dom"/>
</dbReference>
<name>A0A7S0P045_9EUKA</name>
<evidence type="ECO:0000256" key="1">
    <source>
        <dbReference type="ARBA" id="ARBA00005015"/>
    </source>
</evidence>
<organism evidence="14">
    <name type="scientific">Calcidiscus leptoporus</name>
    <dbReference type="NCBI Taxonomy" id="127549"/>
    <lineage>
        <taxon>Eukaryota</taxon>
        <taxon>Haptista</taxon>
        <taxon>Haptophyta</taxon>
        <taxon>Prymnesiophyceae</taxon>
        <taxon>Coccolithales</taxon>
        <taxon>Calcidiscaceae</taxon>
        <taxon>Calcidiscus</taxon>
    </lineage>
</organism>
<dbReference type="AlphaFoldDB" id="A0A7S0P045"/>
<evidence type="ECO:0000259" key="13">
    <source>
        <dbReference type="Pfam" id="PF08544"/>
    </source>
</evidence>
<evidence type="ECO:0000256" key="8">
    <source>
        <dbReference type="ARBA" id="ARBA00022741"/>
    </source>
</evidence>
<keyword evidence="6" id="KW-0808">Transferase</keyword>
<dbReference type="EMBL" id="HBER01036832">
    <property type="protein sequence ID" value="CAD8543400.1"/>
    <property type="molecule type" value="Transcribed_RNA"/>
</dbReference>
<keyword evidence="10" id="KW-0067">ATP-binding</keyword>
<dbReference type="PRINTS" id="PR00958">
    <property type="entry name" value="HOMSERKINASE"/>
</dbReference>
<dbReference type="Gene3D" id="3.30.230.10">
    <property type="match status" value="1"/>
</dbReference>
<evidence type="ECO:0000256" key="7">
    <source>
        <dbReference type="ARBA" id="ARBA00022697"/>
    </source>
</evidence>
<gene>
    <name evidence="14" type="ORF">CLEP1334_LOCUS18687</name>
</gene>
<dbReference type="InterPro" id="IPR000870">
    <property type="entry name" value="Homoserine_kinase"/>
</dbReference>
<dbReference type="InterPro" id="IPR036554">
    <property type="entry name" value="GHMP_kinase_C_sf"/>
</dbReference>
<dbReference type="Pfam" id="PF00288">
    <property type="entry name" value="GHMP_kinases_N"/>
    <property type="match status" value="1"/>
</dbReference>
<dbReference type="NCBIfam" id="TIGR00191">
    <property type="entry name" value="thrB"/>
    <property type="match status" value="1"/>
</dbReference>
<accession>A0A7S0P045</accession>
<keyword evidence="5" id="KW-0028">Amino-acid biosynthesis</keyword>
<evidence type="ECO:0000259" key="12">
    <source>
        <dbReference type="Pfam" id="PF00288"/>
    </source>
</evidence>
<dbReference type="SUPFAM" id="SSF55060">
    <property type="entry name" value="GHMP Kinase, C-terminal domain"/>
    <property type="match status" value="1"/>
</dbReference>
<dbReference type="SUPFAM" id="SSF54211">
    <property type="entry name" value="Ribosomal protein S5 domain 2-like"/>
    <property type="match status" value="1"/>
</dbReference>
<dbReference type="GO" id="GO:0004413">
    <property type="term" value="F:homoserine kinase activity"/>
    <property type="evidence" value="ECO:0007669"/>
    <property type="project" value="UniProtKB-EC"/>
</dbReference>
<dbReference type="PROSITE" id="PS00627">
    <property type="entry name" value="GHMP_KINASES_ATP"/>
    <property type="match status" value="1"/>
</dbReference>